<organism evidence="1 2">
    <name type="scientific">Saccharothrix lopnurensis</name>
    <dbReference type="NCBI Taxonomy" id="1670621"/>
    <lineage>
        <taxon>Bacteria</taxon>
        <taxon>Bacillati</taxon>
        <taxon>Actinomycetota</taxon>
        <taxon>Actinomycetes</taxon>
        <taxon>Pseudonocardiales</taxon>
        <taxon>Pseudonocardiaceae</taxon>
        <taxon>Saccharothrix</taxon>
    </lineage>
</organism>
<dbReference type="InterPro" id="IPR029787">
    <property type="entry name" value="Nucleotide_cyclase"/>
</dbReference>
<dbReference type="RefSeq" id="WP_380637370.1">
    <property type="nucleotide sequence ID" value="NZ_JBHSQO010000016.1"/>
</dbReference>
<comment type="caution">
    <text evidence="1">The sequence shown here is derived from an EMBL/GenBank/DDBJ whole genome shotgun (WGS) entry which is preliminary data.</text>
</comment>
<dbReference type="SUPFAM" id="SSF55073">
    <property type="entry name" value="Nucleotide cyclase"/>
    <property type="match status" value="1"/>
</dbReference>
<evidence type="ECO:0000313" key="1">
    <source>
        <dbReference type="EMBL" id="MFC6091171.1"/>
    </source>
</evidence>
<proteinExistence type="predicted"/>
<dbReference type="Gene3D" id="3.30.70.1230">
    <property type="entry name" value="Nucleotide cyclase"/>
    <property type="match status" value="1"/>
</dbReference>
<accession>A0ABW1P6U8</accession>
<protein>
    <submittedName>
        <fullName evidence="1">Uncharacterized protein</fullName>
    </submittedName>
</protein>
<name>A0ABW1P6U8_9PSEU</name>
<keyword evidence="2" id="KW-1185">Reference proteome</keyword>
<sequence length="201" mass="21888">MSVPLATDCTVVKLDVANSSSSGRRRQAHLDQALTSALDQALESLDHHSVYASVRRFRRTDGDSALLAFEAGIPKAWVAADIVLHELDLALADVNKPFNDEHRLRLRISLDAGATVIDPPNVTGEAVVAAARLIDAAPFRQAVADAPEEDFGLVVSDRFHTDVVLSGERGLDRIAFRPVEVDVKGFQQVAWIHVPKREHTG</sequence>
<dbReference type="Proteomes" id="UP001596220">
    <property type="component" value="Unassembled WGS sequence"/>
</dbReference>
<evidence type="ECO:0000313" key="2">
    <source>
        <dbReference type="Proteomes" id="UP001596220"/>
    </source>
</evidence>
<dbReference type="EMBL" id="JBHSQO010000016">
    <property type="protein sequence ID" value="MFC6091171.1"/>
    <property type="molecule type" value="Genomic_DNA"/>
</dbReference>
<reference evidence="2" key="1">
    <citation type="journal article" date="2019" name="Int. J. Syst. Evol. Microbiol.">
        <title>The Global Catalogue of Microorganisms (GCM) 10K type strain sequencing project: providing services to taxonomists for standard genome sequencing and annotation.</title>
        <authorList>
            <consortium name="The Broad Institute Genomics Platform"/>
            <consortium name="The Broad Institute Genome Sequencing Center for Infectious Disease"/>
            <person name="Wu L."/>
            <person name="Ma J."/>
        </authorList>
    </citation>
    <scope>NUCLEOTIDE SEQUENCE [LARGE SCALE GENOMIC DNA]</scope>
    <source>
        <strain evidence="2">CGMCC 4.7246</strain>
    </source>
</reference>
<gene>
    <name evidence="1" type="ORF">ACFP3R_17990</name>
</gene>